<sequence>MARIARVQCRCGGVVMEAEDAPIMSAECLCSSCRTAAEIMESLPGAPRLREASGGTRMEVYRKDRVRCIRGAENLRAFRLNDRTRTRRAVAVCCNTPILLDVTVGHWVDLYGVLWPEGALPPLQLRTMAGTLDDPSTLTDDVPNLKTYSASFFFRLMAAWAAMGFRRPALDYVEGELEVNR</sequence>
<evidence type="ECO:0008006" key="3">
    <source>
        <dbReference type="Google" id="ProtNLM"/>
    </source>
</evidence>
<dbReference type="SUPFAM" id="SSF51316">
    <property type="entry name" value="Mss4-like"/>
    <property type="match status" value="1"/>
</dbReference>
<organism evidence="1 2">
    <name type="scientific">Martelella lutilitoris</name>
    <dbReference type="NCBI Taxonomy" id="2583532"/>
    <lineage>
        <taxon>Bacteria</taxon>
        <taxon>Pseudomonadati</taxon>
        <taxon>Pseudomonadota</taxon>
        <taxon>Alphaproteobacteria</taxon>
        <taxon>Hyphomicrobiales</taxon>
        <taxon>Aurantimonadaceae</taxon>
        <taxon>Martelella</taxon>
    </lineage>
</organism>
<evidence type="ECO:0000313" key="1">
    <source>
        <dbReference type="EMBL" id="QQM31679.1"/>
    </source>
</evidence>
<gene>
    <name evidence="1" type="ORF">JET14_05785</name>
</gene>
<accession>A0A7T7HM83</accession>
<dbReference type="KEGG" id="mlut:JET14_05785"/>
<protein>
    <recommendedName>
        <fullName evidence="3">CENP-V/GFA domain-containing protein</fullName>
    </recommendedName>
</protein>
<proteinExistence type="predicted"/>
<name>A0A7T7HM83_9HYPH</name>
<reference evidence="1 2" key="1">
    <citation type="submission" date="2020-12" db="EMBL/GenBank/DDBJ databases">
        <authorList>
            <person name="Zheng R.K."/>
            <person name="Sun C.M."/>
        </authorList>
    </citation>
    <scope>NUCLEOTIDE SEQUENCE [LARGE SCALE GENOMIC DNA]</scope>
    <source>
        <strain evidence="1 2">ZRK001</strain>
    </source>
</reference>
<dbReference type="EMBL" id="CP066786">
    <property type="protein sequence ID" value="QQM31679.1"/>
    <property type="molecule type" value="Genomic_DNA"/>
</dbReference>
<dbReference type="Gene3D" id="3.90.1590.10">
    <property type="entry name" value="glutathione-dependent formaldehyde- activating enzyme (gfa)"/>
    <property type="match status" value="1"/>
</dbReference>
<dbReference type="RefSeq" id="WP_200337202.1">
    <property type="nucleotide sequence ID" value="NZ_CP066786.1"/>
</dbReference>
<dbReference type="Proteomes" id="UP000596083">
    <property type="component" value="Chromosome"/>
</dbReference>
<dbReference type="AlphaFoldDB" id="A0A7T7HM83"/>
<evidence type="ECO:0000313" key="2">
    <source>
        <dbReference type="Proteomes" id="UP000596083"/>
    </source>
</evidence>
<dbReference type="InterPro" id="IPR011057">
    <property type="entry name" value="Mss4-like_sf"/>
</dbReference>